<dbReference type="EMBL" id="ACLJ02000001">
    <property type="protein sequence ID" value="EFK55667.1"/>
    <property type="molecule type" value="Genomic_DNA"/>
</dbReference>
<evidence type="ECO:0000256" key="4">
    <source>
        <dbReference type="PIRNR" id="PIRNR002756"/>
    </source>
</evidence>
<sequence>MLRRRSEFAPERYPVIRNIKRTAALAGLAALTSVSLVACGDSADNGDNSNDSANESTDTGEIEGLSGESGQLVAEGATSQANAMDYFGSRYAEAVDGANLAYNATGSGSGIKNFVGNQAAFAGSDSPLKEDKGEVEQAKERCGGNDAWHLPMVIGPVAVAYNLEGVEDLNLSIDNIVEIFDGTITKWNDPKIAENNDGADLPDQEISVIYRSDESGTSDNFQKFLSAASDGKWEGEGKAFPQKVGAGANGSTAVAEQVNATNGAITYVEAGYARDLELGVANVDFGNGPVELNNDTVNAALDKVEFKSEGNDMVVDADALFAQQEADSYPLILTTYEIVCSKYDDEKTRNQVKDFLTVVLESQDEELEDAGFIPVSGEFADKLRESVEAIS</sequence>
<comment type="caution">
    <text evidence="8">The sequence shown here is derived from an EMBL/GenBank/DDBJ whole genome shotgun (WGS) entry which is preliminary data.</text>
</comment>
<reference evidence="8" key="1">
    <citation type="submission" date="2010-06" db="EMBL/GenBank/DDBJ databases">
        <authorList>
            <person name="Muzny D."/>
            <person name="Qin X."/>
            <person name="Buhay C."/>
            <person name="Dugan-Rocha S."/>
            <person name="Ding Y."/>
            <person name="Chen G."/>
            <person name="Hawes A."/>
            <person name="Holder M."/>
            <person name="Jhangiani S."/>
            <person name="Johnson A."/>
            <person name="Khan Z."/>
            <person name="Li Z."/>
            <person name="Liu W."/>
            <person name="Liu X."/>
            <person name="Perez L."/>
            <person name="Shen H."/>
            <person name="Wang Q."/>
            <person name="Watt J."/>
            <person name="Xi L."/>
            <person name="Xin Y."/>
            <person name="Zhou J."/>
            <person name="Deng J."/>
            <person name="Jiang H."/>
            <person name="Liu Y."/>
            <person name="Qu J."/>
            <person name="Song X.-Z."/>
            <person name="Zhang L."/>
            <person name="Villasana D."/>
            <person name="Johnson A."/>
            <person name="Liu J."/>
            <person name="Liyanage D."/>
            <person name="Lorensuhewa L."/>
            <person name="Robinson T."/>
            <person name="Song A."/>
            <person name="Song B.-B."/>
            <person name="Dinh H."/>
            <person name="Thornton R."/>
            <person name="Coyle M."/>
            <person name="Francisco L."/>
            <person name="Jackson L."/>
            <person name="Javaid M."/>
            <person name="Korchina V."/>
            <person name="Kovar C."/>
            <person name="Mata R."/>
            <person name="Mathew T."/>
            <person name="Ngo R."/>
            <person name="Nguyen L."/>
            <person name="Nguyen N."/>
            <person name="Okwuonu G."/>
            <person name="Ongeri F."/>
            <person name="Pham C."/>
            <person name="Simmons D."/>
            <person name="Wilczek-Boney K."/>
            <person name="Hale W."/>
            <person name="Jakkamsetti A."/>
            <person name="Pham P."/>
            <person name="Ruth R."/>
            <person name="San Lucas F."/>
            <person name="Warren J."/>
            <person name="Zhang J."/>
            <person name="Zhao Z."/>
            <person name="Zhou C."/>
            <person name="Zhu D."/>
            <person name="Lee S."/>
            <person name="Bess C."/>
            <person name="Blankenburg K."/>
            <person name="Forbes L."/>
            <person name="Fu Q."/>
            <person name="Gubbala S."/>
            <person name="Hirani K."/>
            <person name="Jayaseelan J.C."/>
            <person name="Lara F."/>
            <person name="Munidasa M."/>
            <person name="Palculict T."/>
            <person name="Patil S."/>
            <person name="Pu L.-L."/>
            <person name="Saada N."/>
            <person name="Tang L."/>
            <person name="Weissenberger G."/>
            <person name="Zhu Y."/>
            <person name="Hemphill L."/>
            <person name="Shang Y."/>
            <person name="Youmans B."/>
            <person name="Ayvaz T."/>
            <person name="Ross M."/>
            <person name="Santibanez J."/>
            <person name="Aqrawi P."/>
            <person name="Gross S."/>
            <person name="Joshi V."/>
            <person name="Fowler G."/>
            <person name="Nazareth L."/>
            <person name="Reid J."/>
            <person name="Worley K."/>
            <person name="Petrosino J."/>
            <person name="Highlander S."/>
            <person name="Gibbs R."/>
        </authorList>
    </citation>
    <scope>NUCLEOTIDE SEQUENCE [LARGE SCALE GENOMIC DNA]</scope>
    <source>
        <strain evidence="8">ATCC 33030</strain>
    </source>
</reference>
<dbReference type="STRING" id="585529.HMPREF0291_10925"/>
<keyword evidence="3 4" id="KW-0592">Phosphate transport</keyword>
<proteinExistence type="inferred from homology"/>
<evidence type="ECO:0000259" key="7">
    <source>
        <dbReference type="Pfam" id="PF12849"/>
    </source>
</evidence>
<evidence type="ECO:0000256" key="3">
    <source>
        <dbReference type="ARBA" id="ARBA00022592"/>
    </source>
</evidence>
<feature type="chain" id="PRO_5039507471" description="Phosphate-binding protein" evidence="6">
    <location>
        <begin position="39"/>
        <end position="391"/>
    </location>
</feature>
<dbReference type="SUPFAM" id="SSF53850">
    <property type="entry name" value="Periplasmic binding protein-like II"/>
    <property type="match status" value="1"/>
</dbReference>
<dbReference type="InterPro" id="IPR005673">
    <property type="entry name" value="ABC_phos-bd_PstS"/>
</dbReference>
<dbReference type="Proteomes" id="UP000004208">
    <property type="component" value="Unassembled WGS sequence"/>
</dbReference>
<keyword evidence="6" id="KW-0732">Signal</keyword>
<protein>
    <recommendedName>
        <fullName evidence="4">Phosphate-binding protein</fullName>
    </recommendedName>
</protein>
<dbReference type="InterPro" id="IPR050962">
    <property type="entry name" value="Phosphate-bind_PstS"/>
</dbReference>
<dbReference type="HOGENOM" id="CLU_034528_0_0_11"/>
<dbReference type="Gene3D" id="3.40.190.10">
    <property type="entry name" value="Periplasmic binding protein-like II"/>
    <property type="match status" value="2"/>
</dbReference>
<dbReference type="PANTHER" id="PTHR42996:SF1">
    <property type="entry name" value="PHOSPHATE-BINDING PROTEIN PSTS"/>
    <property type="match status" value="1"/>
</dbReference>
<feature type="domain" description="PBP" evidence="7">
    <location>
        <begin position="67"/>
        <end position="360"/>
    </location>
</feature>
<gene>
    <name evidence="8" type="primary">pstS</name>
    <name evidence="8" type="ORF">HMPREF0291_10925</name>
</gene>
<dbReference type="RefSeq" id="WP_005288696.1">
    <property type="nucleotide sequence ID" value="NZ_CM000961.1"/>
</dbReference>
<evidence type="ECO:0000313" key="9">
    <source>
        <dbReference type="Proteomes" id="UP000004208"/>
    </source>
</evidence>
<dbReference type="GO" id="GO:0042301">
    <property type="term" value="F:phosphate ion binding"/>
    <property type="evidence" value="ECO:0007669"/>
    <property type="project" value="InterPro"/>
</dbReference>
<dbReference type="CDD" id="cd13565">
    <property type="entry name" value="PBP2_PstS"/>
    <property type="match status" value="1"/>
</dbReference>
<dbReference type="GO" id="GO:0035435">
    <property type="term" value="P:phosphate ion transmembrane transport"/>
    <property type="evidence" value="ECO:0007669"/>
    <property type="project" value="InterPro"/>
</dbReference>
<evidence type="ECO:0000313" key="8">
    <source>
        <dbReference type="EMBL" id="EFK55667.1"/>
    </source>
</evidence>
<dbReference type="AlphaFoldDB" id="D7WA69"/>
<dbReference type="PANTHER" id="PTHR42996">
    <property type="entry name" value="PHOSPHATE-BINDING PROTEIN PSTS"/>
    <property type="match status" value="1"/>
</dbReference>
<dbReference type="PIRSF" id="PIRSF002756">
    <property type="entry name" value="PstS"/>
    <property type="match status" value="1"/>
</dbReference>
<dbReference type="Pfam" id="PF12849">
    <property type="entry name" value="PBP_like_2"/>
    <property type="match status" value="1"/>
</dbReference>
<feature type="compositionally biased region" description="Low complexity" evidence="5">
    <location>
        <begin position="41"/>
        <end position="56"/>
    </location>
</feature>
<keyword evidence="2 4" id="KW-0813">Transport</keyword>
<dbReference type="eggNOG" id="COG0226">
    <property type="taxonomic scope" value="Bacteria"/>
</dbReference>
<comment type="similarity">
    <text evidence="1 4">Belongs to the PstS family.</text>
</comment>
<dbReference type="GO" id="GO:0043190">
    <property type="term" value="C:ATP-binding cassette (ABC) transporter complex"/>
    <property type="evidence" value="ECO:0007669"/>
    <property type="project" value="InterPro"/>
</dbReference>
<dbReference type="InterPro" id="IPR024370">
    <property type="entry name" value="PBP_domain"/>
</dbReference>
<feature type="region of interest" description="Disordered" evidence="5">
    <location>
        <begin position="41"/>
        <end position="65"/>
    </location>
</feature>
<keyword evidence="9" id="KW-1185">Reference proteome</keyword>
<evidence type="ECO:0000256" key="5">
    <source>
        <dbReference type="SAM" id="MobiDB-lite"/>
    </source>
</evidence>
<feature type="signal peptide" evidence="6">
    <location>
        <begin position="1"/>
        <end position="38"/>
    </location>
</feature>
<organism evidence="8 9">
    <name type="scientific">Corynebacterium genitalium ATCC 33030</name>
    <dbReference type="NCBI Taxonomy" id="585529"/>
    <lineage>
        <taxon>Bacteria</taxon>
        <taxon>Bacillati</taxon>
        <taxon>Actinomycetota</taxon>
        <taxon>Actinomycetes</taxon>
        <taxon>Mycobacteriales</taxon>
        <taxon>Corynebacteriaceae</taxon>
        <taxon>Corynebacterium</taxon>
    </lineage>
</organism>
<evidence type="ECO:0000256" key="1">
    <source>
        <dbReference type="ARBA" id="ARBA00008725"/>
    </source>
</evidence>
<name>D7WA69_9CORY</name>
<dbReference type="NCBIfam" id="TIGR00975">
    <property type="entry name" value="3a0107s03"/>
    <property type="match status" value="1"/>
</dbReference>
<evidence type="ECO:0000256" key="6">
    <source>
        <dbReference type="SAM" id="SignalP"/>
    </source>
</evidence>
<accession>D7WA69</accession>
<evidence type="ECO:0000256" key="2">
    <source>
        <dbReference type="ARBA" id="ARBA00022448"/>
    </source>
</evidence>